<evidence type="ECO:0000313" key="2">
    <source>
        <dbReference type="EMBL" id="SPT70125.1"/>
    </source>
</evidence>
<name>A0A2X0VBD7_9GAMM</name>
<proteinExistence type="predicted"/>
<dbReference type="AlphaFoldDB" id="A0A2X0VBD7"/>
<evidence type="ECO:0000259" key="1">
    <source>
        <dbReference type="Pfam" id="PF14301"/>
    </source>
</evidence>
<dbReference type="Proteomes" id="UP000250086">
    <property type="component" value="Unassembled WGS sequence"/>
</dbReference>
<sequence>MTEQNDITDFETENAYTPYYKLDNGKVYDKDKLKFVDNSDAEYKAFIDAGNEPLSINNGYTVQELKDSVLKFYGWPIGDCLLTLDELKQNKLLELETRSAKFEDNLNKNMYFKSSLGFKCNGDRRTRSNLEDLISTFALVSQGQTTVDYRDYDNHVQKVTLENLKTLLSEHIGNGLNIYQQKWALQDKINNAQSVDELNQIQIECEMKDYTA</sequence>
<dbReference type="EMBL" id="UAPV01000001">
    <property type="protein sequence ID" value="SPT70125.1"/>
    <property type="molecule type" value="Genomic_DNA"/>
</dbReference>
<dbReference type="EMBL" id="UAPV01000010">
    <property type="protein sequence ID" value="SPT78991.1"/>
    <property type="molecule type" value="Genomic_DNA"/>
</dbReference>
<protein>
    <recommendedName>
        <fullName evidence="1">DUF4376 domain-containing protein</fullName>
    </recommendedName>
</protein>
<evidence type="ECO:0000313" key="3">
    <source>
        <dbReference type="EMBL" id="SPT78991.1"/>
    </source>
</evidence>
<feature type="domain" description="DUF4376" evidence="1">
    <location>
        <begin position="116"/>
        <end position="196"/>
    </location>
</feature>
<dbReference type="InterPro" id="IPR025484">
    <property type="entry name" value="DUF4376"/>
</dbReference>
<gene>
    <name evidence="2" type="ORF">NCTC13093_01530</name>
    <name evidence="3" type="ORF">NCTC13093_02631</name>
</gene>
<organism evidence="2 4">
    <name type="scientific">Anaerobiospirillum thomasii</name>
    <dbReference type="NCBI Taxonomy" id="179995"/>
    <lineage>
        <taxon>Bacteria</taxon>
        <taxon>Pseudomonadati</taxon>
        <taxon>Pseudomonadota</taxon>
        <taxon>Gammaproteobacteria</taxon>
        <taxon>Aeromonadales</taxon>
        <taxon>Succinivibrionaceae</taxon>
        <taxon>Anaerobiospirillum</taxon>
    </lineage>
</organism>
<reference evidence="2 4" key="1">
    <citation type="submission" date="2018-06" db="EMBL/GenBank/DDBJ databases">
        <authorList>
            <consortium name="Pathogen Informatics"/>
            <person name="Doyle S."/>
        </authorList>
    </citation>
    <scope>NUCLEOTIDE SEQUENCE [LARGE SCALE GENOMIC DNA]</scope>
    <source>
        <strain evidence="2 4">NCTC13093</strain>
    </source>
</reference>
<accession>A0A2X0VBD7</accession>
<dbReference type="RefSeq" id="WP_113744238.1">
    <property type="nucleotide sequence ID" value="NZ_UAPV01000001.1"/>
</dbReference>
<dbReference type="Pfam" id="PF14301">
    <property type="entry name" value="DUF4376"/>
    <property type="match status" value="1"/>
</dbReference>
<keyword evidence="4" id="KW-1185">Reference proteome</keyword>
<evidence type="ECO:0000313" key="4">
    <source>
        <dbReference type="Proteomes" id="UP000250086"/>
    </source>
</evidence>